<protein>
    <recommendedName>
        <fullName evidence="5">MYND-type domain-containing protein</fullName>
    </recommendedName>
</protein>
<evidence type="ECO:0000256" key="2">
    <source>
        <dbReference type="ARBA" id="ARBA00022771"/>
    </source>
</evidence>
<comment type="caution">
    <text evidence="6">The sequence shown here is derived from an EMBL/GenBank/DDBJ whole genome shotgun (WGS) entry which is preliminary data.</text>
</comment>
<evidence type="ECO:0000313" key="6">
    <source>
        <dbReference type="EMBL" id="KAJ7626188.1"/>
    </source>
</evidence>
<keyword evidence="2 4" id="KW-0863">Zinc-finger</keyword>
<evidence type="ECO:0000256" key="4">
    <source>
        <dbReference type="PROSITE-ProRule" id="PRU00134"/>
    </source>
</evidence>
<dbReference type="EMBL" id="JARKIF010000012">
    <property type="protein sequence ID" value="KAJ7626188.1"/>
    <property type="molecule type" value="Genomic_DNA"/>
</dbReference>
<keyword evidence="1" id="KW-0479">Metal-binding</keyword>
<keyword evidence="7" id="KW-1185">Reference proteome</keyword>
<organism evidence="6 7">
    <name type="scientific">Roridomyces roridus</name>
    <dbReference type="NCBI Taxonomy" id="1738132"/>
    <lineage>
        <taxon>Eukaryota</taxon>
        <taxon>Fungi</taxon>
        <taxon>Dikarya</taxon>
        <taxon>Basidiomycota</taxon>
        <taxon>Agaricomycotina</taxon>
        <taxon>Agaricomycetes</taxon>
        <taxon>Agaricomycetidae</taxon>
        <taxon>Agaricales</taxon>
        <taxon>Marasmiineae</taxon>
        <taxon>Mycenaceae</taxon>
        <taxon>Roridomyces</taxon>
    </lineage>
</organism>
<dbReference type="Proteomes" id="UP001221142">
    <property type="component" value="Unassembled WGS sequence"/>
</dbReference>
<keyword evidence="3" id="KW-0862">Zinc</keyword>
<dbReference type="PROSITE" id="PS50865">
    <property type="entry name" value="ZF_MYND_2"/>
    <property type="match status" value="1"/>
</dbReference>
<dbReference type="SUPFAM" id="SSF144232">
    <property type="entry name" value="HIT/MYND zinc finger-like"/>
    <property type="match status" value="1"/>
</dbReference>
<evidence type="ECO:0000259" key="5">
    <source>
        <dbReference type="PROSITE" id="PS50865"/>
    </source>
</evidence>
<reference evidence="6" key="1">
    <citation type="submission" date="2023-03" db="EMBL/GenBank/DDBJ databases">
        <title>Massive genome expansion in bonnet fungi (Mycena s.s.) driven by repeated elements and novel gene families across ecological guilds.</title>
        <authorList>
            <consortium name="Lawrence Berkeley National Laboratory"/>
            <person name="Harder C.B."/>
            <person name="Miyauchi S."/>
            <person name="Viragh M."/>
            <person name="Kuo A."/>
            <person name="Thoen E."/>
            <person name="Andreopoulos B."/>
            <person name="Lu D."/>
            <person name="Skrede I."/>
            <person name="Drula E."/>
            <person name="Henrissat B."/>
            <person name="Morin E."/>
            <person name="Kohler A."/>
            <person name="Barry K."/>
            <person name="LaButti K."/>
            <person name="Morin E."/>
            <person name="Salamov A."/>
            <person name="Lipzen A."/>
            <person name="Mereny Z."/>
            <person name="Hegedus B."/>
            <person name="Baldrian P."/>
            <person name="Stursova M."/>
            <person name="Weitz H."/>
            <person name="Taylor A."/>
            <person name="Grigoriev I.V."/>
            <person name="Nagy L.G."/>
            <person name="Martin F."/>
            <person name="Kauserud H."/>
        </authorList>
    </citation>
    <scope>NUCLEOTIDE SEQUENCE</scope>
    <source>
        <strain evidence="6">9284</strain>
    </source>
</reference>
<evidence type="ECO:0000256" key="1">
    <source>
        <dbReference type="ARBA" id="ARBA00022723"/>
    </source>
</evidence>
<dbReference type="InterPro" id="IPR002893">
    <property type="entry name" value="Znf_MYND"/>
</dbReference>
<dbReference type="AlphaFoldDB" id="A0AAD7FIU2"/>
<sequence length="373" mass="41957">MLDKMDAAAPDTLSHLLSHGFIPPLISALEVVGPSSPEQPSGITFPIAIGALKSLLCKGVGYPWVEQALRVGLLNQIVSWGSKRGTNAEDLEMELLENVLPQRLVYYSVILQMKKAFADVRSPSSDGKFTRAELYGPWNKLKALLDERSTVLEGWEAKGRPSFMVCYNLECGMVTAHRNEFERCSGCLTATYCSDTCQRADWTAGHRQDCRLHLDARRGFVHMGVHHRDRAFLRHLLRMDYLRLRLPIAIDMVRFMAENPDVRLAVHFDYTRRSTRVQVFPFSTLEGSKILAAHSQRFALVSGRLVAHTLHIDCGSGTFRTLWPLWASTSEFYDGLKDIARTAKGLEDAELEPRVSELIQKTTGNGLKELCYC</sequence>
<evidence type="ECO:0000313" key="7">
    <source>
        <dbReference type="Proteomes" id="UP001221142"/>
    </source>
</evidence>
<accession>A0AAD7FIU2</accession>
<evidence type="ECO:0000256" key="3">
    <source>
        <dbReference type="ARBA" id="ARBA00022833"/>
    </source>
</evidence>
<proteinExistence type="predicted"/>
<dbReference type="Gene3D" id="6.10.140.2220">
    <property type="match status" value="1"/>
</dbReference>
<gene>
    <name evidence="6" type="ORF">FB45DRAFT_923139</name>
</gene>
<name>A0AAD7FIU2_9AGAR</name>
<feature type="domain" description="MYND-type" evidence="5">
    <location>
        <begin position="168"/>
        <end position="210"/>
    </location>
</feature>
<dbReference type="GO" id="GO:0008270">
    <property type="term" value="F:zinc ion binding"/>
    <property type="evidence" value="ECO:0007669"/>
    <property type="project" value="UniProtKB-KW"/>
</dbReference>
<dbReference type="Pfam" id="PF01753">
    <property type="entry name" value="zf-MYND"/>
    <property type="match status" value="1"/>
</dbReference>